<dbReference type="FunFam" id="3.30.200.20:FF:000226">
    <property type="entry name" value="receptor protein kinase TMK1"/>
    <property type="match status" value="1"/>
</dbReference>
<evidence type="ECO:0000256" key="12">
    <source>
        <dbReference type="ARBA" id="ARBA00022840"/>
    </source>
</evidence>
<dbReference type="Pfam" id="PF00069">
    <property type="entry name" value="Pkinase"/>
    <property type="match status" value="1"/>
</dbReference>
<evidence type="ECO:0000256" key="21">
    <source>
        <dbReference type="SAM" id="MobiDB-lite"/>
    </source>
</evidence>
<dbReference type="Pfam" id="PF12799">
    <property type="entry name" value="LRR_4"/>
    <property type="match status" value="1"/>
</dbReference>
<evidence type="ECO:0000256" key="2">
    <source>
        <dbReference type="ARBA" id="ARBA00008684"/>
    </source>
</evidence>
<feature type="binding site" evidence="20">
    <location>
        <position position="621"/>
    </location>
    <ligand>
        <name>ATP</name>
        <dbReference type="ChEBI" id="CHEBI:30616"/>
    </ligand>
</feature>
<dbReference type="GO" id="GO:0016020">
    <property type="term" value="C:membrane"/>
    <property type="evidence" value="ECO:0007669"/>
    <property type="project" value="UniProtKB-SubCell"/>
</dbReference>
<keyword evidence="4" id="KW-0723">Serine/threonine-protein kinase</keyword>
<feature type="compositionally biased region" description="Polar residues" evidence="21">
    <location>
        <begin position="916"/>
        <end position="930"/>
    </location>
</feature>
<dbReference type="EMBL" id="AF142596">
    <property type="protein sequence ID" value="AAF66615.1"/>
    <property type="molecule type" value="mRNA"/>
</dbReference>
<accession>Q9M7A8</accession>
<dbReference type="PANTHER" id="PTHR47986">
    <property type="entry name" value="OSJNBA0070M12.3 PROTEIN"/>
    <property type="match status" value="1"/>
</dbReference>
<dbReference type="FunFam" id="3.80.10.10:FF:000129">
    <property type="entry name" value="Leucine-rich repeat receptor-like kinase"/>
    <property type="match status" value="1"/>
</dbReference>
<dbReference type="EC" id="2.7.11.1" evidence="3"/>
<gene>
    <name evidence="28" type="primary">LOC107828287</name>
</gene>
<dbReference type="PANTHER" id="PTHR47986:SF34">
    <property type="entry name" value="RECEPTOR-LIKE KINASE TMK2"/>
    <property type="match status" value="1"/>
</dbReference>
<evidence type="ECO:0000256" key="20">
    <source>
        <dbReference type="PROSITE-ProRule" id="PRU10141"/>
    </source>
</evidence>
<evidence type="ECO:0000256" key="22">
    <source>
        <dbReference type="SAM" id="Phobius"/>
    </source>
</evidence>
<dbReference type="CDD" id="cd14066">
    <property type="entry name" value="STKc_IRAK"/>
    <property type="match status" value="1"/>
</dbReference>
<comment type="subcellular location">
    <subcellularLocation>
        <location evidence="1">Membrane</location>
        <topology evidence="1">Single-pass membrane protein</topology>
    </subcellularLocation>
</comment>
<evidence type="ECO:0000256" key="8">
    <source>
        <dbReference type="ARBA" id="ARBA00022729"/>
    </source>
</evidence>
<feature type="region of interest" description="Disordered" evidence="21">
    <location>
        <begin position="916"/>
        <end position="945"/>
    </location>
</feature>
<feature type="chain" id="PRO_5044350578" description="non-specific serine/threonine protein kinase" evidence="23 28">
    <location>
        <begin position="28"/>
        <end position="945"/>
    </location>
</feature>
<keyword evidence="8 23" id="KW-0732">Signal</keyword>
<dbReference type="Gene3D" id="3.30.200.20">
    <property type="entry name" value="Phosphorylase Kinase, domain 1"/>
    <property type="match status" value="1"/>
</dbReference>
<keyword evidence="6" id="KW-0808">Transferase</keyword>
<comment type="catalytic activity">
    <reaction evidence="18">
        <text>L-threonyl-[protein] + ATP = O-phospho-L-threonyl-[protein] + ADP + H(+)</text>
        <dbReference type="Rhea" id="RHEA:46608"/>
        <dbReference type="Rhea" id="RHEA-COMP:11060"/>
        <dbReference type="Rhea" id="RHEA-COMP:11605"/>
        <dbReference type="ChEBI" id="CHEBI:15378"/>
        <dbReference type="ChEBI" id="CHEBI:30013"/>
        <dbReference type="ChEBI" id="CHEBI:30616"/>
        <dbReference type="ChEBI" id="CHEBI:61977"/>
        <dbReference type="ChEBI" id="CHEBI:456216"/>
        <dbReference type="EC" id="2.7.11.1"/>
    </reaction>
</comment>
<reference evidence="28" key="3">
    <citation type="submission" date="2025-04" db="UniProtKB">
        <authorList>
            <consortium name="RefSeq"/>
        </authorList>
    </citation>
    <scope>IDENTIFICATION</scope>
</reference>
<dbReference type="KEGG" id="nta:107828287"/>
<evidence type="ECO:0000256" key="1">
    <source>
        <dbReference type="ARBA" id="ARBA00004167"/>
    </source>
</evidence>
<dbReference type="GO" id="GO:0005524">
    <property type="term" value="F:ATP binding"/>
    <property type="evidence" value="ECO:0007669"/>
    <property type="project" value="UniProtKB-UniRule"/>
</dbReference>
<dbReference type="InterPro" id="IPR001611">
    <property type="entry name" value="Leu-rich_rpt"/>
</dbReference>
<keyword evidence="15" id="KW-1015">Disulfide bond</keyword>
<evidence type="ECO:0000256" key="3">
    <source>
        <dbReference type="ARBA" id="ARBA00012513"/>
    </source>
</evidence>
<dbReference type="InterPro" id="IPR017441">
    <property type="entry name" value="Protein_kinase_ATP_BS"/>
</dbReference>
<keyword evidence="9" id="KW-0677">Repeat</keyword>
<keyword evidence="17" id="KW-0325">Glycoprotein</keyword>
<evidence type="ECO:0000256" key="10">
    <source>
        <dbReference type="ARBA" id="ARBA00022741"/>
    </source>
</evidence>
<keyword evidence="16 25" id="KW-0675">Receptor</keyword>
<dbReference type="GO" id="GO:0006952">
    <property type="term" value="P:defense response"/>
    <property type="evidence" value="ECO:0007669"/>
    <property type="project" value="UniProtKB-ARBA"/>
</dbReference>
<evidence type="ECO:0000256" key="15">
    <source>
        <dbReference type="ARBA" id="ARBA00023157"/>
    </source>
</evidence>
<organism evidence="25">
    <name type="scientific">Nicotiana tabacum</name>
    <name type="common">Common tobacco</name>
    <dbReference type="NCBI Taxonomy" id="4097"/>
    <lineage>
        <taxon>Eukaryota</taxon>
        <taxon>Viridiplantae</taxon>
        <taxon>Streptophyta</taxon>
        <taxon>Embryophyta</taxon>
        <taxon>Tracheophyta</taxon>
        <taxon>Spermatophyta</taxon>
        <taxon>Magnoliopsida</taxon>
        <taxon>eudicotyledons</taxon>
        <taxon>Gunneridae</taxon>
        <taxon>Pentapetalae</taxon>
        <taxon>asterids</taxon>
        <taxon>lamiids</taxon>
        <taxon>Solanales</taxon>
        <taxon>Solanaceae</taxon>
        <taxon>Nicotianoideae</taxon>
        <taxon>Nicotianeae</taxon>
        <taxon>Nicotiana</taxon>
    </lineage>
</organism>
<evidence type="ECO:0000256" key="13">
    <source>
        <dbReference type="ARBA" id="ARBA00022989"/>
    </source>
</evidence>
<dbReference type="GO" id="GO:0051707">
    <property type="term" value="P:response to other organism"/>
    <property type="evidence" value="ECO:0007669"/>
    <property type="project" value="UniProtKB-ARBA"/>
</dbReference>
<dbReference type="SUPFAM" id="SSF56112">
    <property type="entry name" value="Protein kinase-like (PK-like)"/>
    <property type="match status" value="1"/>
</dbReference>
<dbReference type="Gene3D" id="3.80.10.10">
    <property type="entry name" value="Ribonuclease Inhibitor"/>
    <property type="match status" value="2"/>
</dbReference>
<evidence type="ECO:0000256" key="5">
    <source>
        <dbReference type="ARBA" id="ARBA00022614"/>
    </source>
</evidence>
<evidence type="ECO:0000313" key="25">
    <source>
        <dbReference type="EMBL" id="AAF66615.1"/>
    </source>
</evidence>
<keyword evidence="5" id="KW-0433">Leucine-rich repeat</keyword>
<dbReference type="RefSeq" id="NP_001313127.1">
    <property type="nucleotide sequence ID" value="NM_001326198.1"/>
</dbReference>
<evidence type="ECO:0000313" key="27">
    <source>
        <dbReference type="Proteomes" id="UP000790787"/>
    </source>
</evidence>
<dbReference type="OrthoDB" id="1607253at2759"/>
<keyword evidence="14 22" id="KW-0472">Membrane</keyword>
<evidence type="ECO:0000256" key="9">
    <source>
        <dbReference type="ARBA" id="ARBA00022737"/>
    </source>
</evidence>
<dbReference type="Gene3D" id="1.10.510.10">
    <property type="entry name" value="Transferase(Phosphotransferase) domain 1"/>
    <property type="match status" value="1"/>
</dbReference>
<keyword evidence="27" id="KW-1185">Reference proteome</keyword>
<keyword evidence="13 22" id="KW-1133">Transmembrane helix</keyword>
<dbReference type="SUPFAM" id="SSF52058">
    <property type="entry name" value="L domain-like"/>
    <property type="match status" value="1"/>
</dbReference>
<feature type="domain" description="Protein kinase" evidence="24">
    <location>
        <begin position="593"/>
        <end position="872"/>
    </location>
</feature>
<dbReference type="Pfam" id="PF00560">
    <property type="entry name" value="LRR_1"/>
    <property type="match status" value="1"/>
</dbReference>
<dbReference type="FunFam" id="3.80.10.10:FF:000190">
    <property type="entry name" value="Receptor-like kinase TMK4"/>
    <property type="match status" value="1"/>
</dbReference>
<feature type="compositionally biased region" description="Low complexity" evidence="21">
    <location>
        <begin position="464"/>
        <end position="473"/>
    </location>
</feature>
<dbReference type="PROSITE" id="PS50011">
    <property type="entry name" value="PROTEIN_KINASE_DOM"/>
    <property type="match status" value="1"/>
</dbReference>
<dbReference type="InterPro" id="IPR013210">
    <property type="entry name" value="LRR_N_plant-typ"/>
</dbReference>
<dbReference type="GeneID" id="107828287"/>
<dbReference type="SMART" id="SM00220">
    <property type="entry name" value="S_TKc"/>
    <property type="match status" value="1"/>
</dbReference>
<keyword evidence="11 25" id="KW-0418">Kinase</keyword>
<reference evidence="26" key="2">
    <citation type="journal article" date="2014" name="Nat. Commun.">
        <title>The tobacco genome sequence and its comparison with those of tomato and potato.</title>
        <authorList>
            <person name="Sierro N."/>
            <person name="Battey J.N."/>
            <person name="Ouadi S."/>
            <person name="Bakaher N."/>
            <person name="Bovet L."/>
            <person name="Willig A."/>
            <person name="Goepfert S."/>
            <person name="Peitsch M.C."/>
            <person name="Ivanov N.V."/>
        </authorList>
    </citation>
    <scope>NUCLEOTIDE SEQUENCE [LARGE SCALE GENOMIC DNA]</scope>
    <source>
        <strain evidence="26">cv. TN90</strain>
    </source>
</reference>
<name>Q9M7A8_TOBAC</name>
<feature type="region of interest" description="Disordered" evidence="21">
    <location>
        <begin position="448"/>
        <end position="487"/>
    </location>
</feature>
<sequence>MKLKKLQFGGSVRLLVLLLYVVSSVYSQEGSAANDAAVMQELKKRINPPSSLGWNDPDPCKWGKVQCTKDGRVTRIQIGNQGLKGSLPPNLNNLTELLVFEVQNNGLTGSLPSFSGLDSLQSLLLNNNGFTSIPTDFFDGLTSLQSVYLDKNQFSPWSIPESLKSATSIQTFSAVSANITGTIPDFFDAFASLTNLHLSFNNLGGSLPSSFSGSQIQSLWLNGLKGRLNGSIAVIQNMTQLTRTSGCKANAFSSPLPDFSGLSQLQNCSLRDNSLTGPVPNSLVNLPSLKVVVLTNNFLQGPTPKFPSSVQVDMLADTNSFCLSQPGVPCDSRVNTLLAVAKDVGYPREFAENWKGNDPCSPWMGITCDGGNITVLNFQKMGLTGTISPNYSSITSLQKLILANNNLIGTIPNELALLPNLRELDVSNNQLYGKIPPFKSNVLLKTQGNVNIGKDNPPPPAPGTPSGSTPGSSDGSGGGQTHANSGKKSSTGVVVGSVIGGVCAAVVLAGLFVFCLYRTKRKRSGRVQSPHTVVIHPHHSGSDQDAVKITIAGSSVNGGDSCGSSSAPGDLHIVEAGNMVISIQVLRDVTNNFSEVNILGRGGFGTVYKGELHDGTKMAVKRMESGVMSEKGLDEFKSEIAVLTKVRHRHLVTLLGYCLDGNERLLVYEYMPQGTLSRYLFNWKEEGLKPLEWTRRLTIALDVARGVEYLHGLAQQSFIHRDLKPSNILLGDDMRAKVADFGLVRLAPDPKASVVTRLAGTFGYLAPEYAVTGRVTTKIDVFSFGVILMELITGRKALDESQPEESMHLVPWFRRMHINKETFRKAIDPTVDLDEETLSSVSTVAELAGHSCAREPHQRPDMGHAVNVLSSLAELWKPAEVDEDEIYGIDYDMSLPQAVKKWQALEGMSGIDGSSSYLASSDNTQTSIPTRPSGFADSFTSADGR</sequence>
<comment type="similarity">
    <text evidence="2">Belongs to the protein kinase superfamily. Ser/Thr protein kinase family.</text>
</comment>
<feature type="signal peptide" evidence="23">
    <location>
        <begin position="1"/>
        <end position="27"/>
    </location>
</feature>
<dbReference type="InterPro" id="IPR025875">
    <property type="entry name" value="Leu-rich_rpt_4"/>
</dbReference>
<keyword evidence="12 20" id="KW-0067">ATP-binding</keyword>
<protein>
    <recommendedName>
        <fullName evidence="3">non-specific serine/threonine protein kinase</fullName>
        <ecNumber evidence="3">2.7.11.1</ecNumber>
    </recommendedName>
</protein>
<evidence type="ECO:0000256" key="7">
    <source>
        <dbReference type="ARBA" id="ARBA00022692"/>
    </source>
</evidence>
<dbReference type="InterPro" id="IPR052422">
    <property type="entry name" value="Auxin_Ser/Thr_Kinase"/>
</dbReference>
<evidence type="ECO:0000256" key="16">
    <source>
        <dbReference type="ARBA" id="ARBA00023170"/>
    </source>
</evidence>
<evidence type="ECO:0000256" key="19">
    <source>
        <dbReference type="ARBA" id="ARBA00048679"/>
    </source>
</evidence>
<evidence type="ECO:0000313" key="26">
    <source>
        <dbReference type="Proteomes" id="UP000084051"/>
    </source>
</evidence>
<dbReference type="InterPro" id="IPR000719">
    <property type="entry name" value="Prot_kinase_dom"/>
</dbReference>
<evidence type="ECO:0000256" key="4">
    <source>
        <dbReference type="ARBA" id="ARBA00022527"/>
    </source>
</evidence>
<dbReference type="Proteomes" id="UP000790787">
    <property type="component" value="Chromosome 7"/>
</dbReference>
<dbReference type="InterPro" id="IPR011009">
    <property type="entry name" value="Kinase-like_dom_sf"/>
</dbReference>
<evidence type="ECO:0000259" key="24">
    <source>
        <dbReference type="PROSITE" id="PS50011"/>
    </source>
</evidence>
<dbReference type="PROSITE" id="PS00107">
    <property type="entry name" value="PROTEIN_KINASE_ATP"/>
    <property type="match status" value="1"/>
</dbReference>
<dbReference type="Pfam" id="PF08263">
    <property type="entry name" value="LRRNT_2"/>
    <property type="match status" value="2"/>
</dbReference>
<evidence type="ECO:0000256" key="18">
    <source>
        <dbReference type="ARBA" id="ARBA00047899"/>
    </source>
</evidence>
<dbReference type="InterPro" id="IPR032675">
    <property type="entry name" value="LRR_dom_sf"/>
</dbReference>
<reference evidence="25 28" key="1">
    <citation type="journal article" date="2000" name="Mol. Cells">
        <title>Cloning and characterization of ntTMK1 gene encoding a TMK1-homologous receptor-like kinase in tobacco.</title>
        <authorList>
            <person name="Cho H.S."/>
            <person name="Pai H.S."/>
        </authorList>
    </citation>
    <scope>NUCLEOTIDE SEQUENCE</scope>
</reference>
<comment type="catalytic activity">
    <reaction evidence="19">
        <text>L-seryl-[protein] + ATP = O-phospho-L-seryl-[protein] + ADP + H(+)</text>
        <dbReference type="Rhea" id="RHEA:17989"/>
        <dbReference type="Rhea" id="RHEA-COMP:9863"/>
        <dbReference type="Rhea" id="RHEA-COMP:11604"/>
        <dbReference type="ChEBI" id="CHEBI:15378"/>
        <dbReference type="ChEBI" id="CHEBI:29999"/>
        <dbReference type="ChEBI" id="CHEBI:30616"/>
        <dbReference type="ChEBI" id="CHEBI:83421"/>
        <dbReference type="ChEBI" id="CHEBI:456216"/>
        <dbReference type="EC" id="2.7.11.1"/>
    </reaction>
</comment>
<evidence type="ECO:0000256" key="6">
    <source>
        <dbReference type="ARBA" id="ARBA00022679"/>
    </source>
</evidence>
<evidence type="ECO:0000256" key="14">
    <source>
        <dbReference type="ARBA" id="ARBA00023136"/>
    </source>
</evidence>
<evidence type="ECO:0000256" key="23">
    <source>
        <dbReference type="SAM" id="SignalP"/>
    </source>
</evidence>
<dbReference type="SMART" id="SM00369">
    <property type="entry name" value="LRR_TYP"/>
    <property type="match status" value="4"/>
</dbReference>
<dbReference type="AlphaFoldDB" id="Q9M7A8"/>
<evidence type="ECO:0000256" key="17">
    <source>
        <dbReference type="ARBA" id="ARBA00023180"/>
    </source>
</evidence>
<dbReference type="GO" id="GO:0004674">
    <property type="term" value="F:protein serine/threonine kinase activity"/>
    <property type="evidence" value="ECO:0007669"/>
    <property type="project" value="UniProtKB-KW"/>
</dbReference>
<dbReference type="FunFam" id="1.10.510.10:FF:000198">
    <property type="entry name" value="receptor protein kinase TMK1"/>
    <property type="match status" value="1"/>
</dbReference>
<feature type="transmembrane region" description="Helical" evidence="22">
    <location>
        <begin position="493"/>
        <end position="517"/>
    </location>
</feature>
<evidence type="ECO:0000256" key="11">
    <source>
        <dbReference type="ARBA" id="ARBA00022777"/>
    </source>
</evidence>
<keyword evidence="10 20" id="KW-0547">Nucleotide-binding</keyword>
<proteinExistence type="evidence at transcript level"/>
<keyword evidence="7 22" id="KW-0812">Transmembrane</keyword>
<evidence type="ECO:0000313" key="28">
    <source>
        <dbReference type="RefSeq" id="NP_001313127.1"/>
    </source>
</evidence>
<dbReference type="InterPro" id="IPR008271">
    <property type="entry name" value="Ser/Thr_kinase_AS"/>
</dbReference>
<dbReference type="InterPro" id="IPR003591">
    <property type="entry name" value="Leu-rich_rpt_typical-subtyp"/>
</dbReference>
<dbReference type="PROSITE" id="PS00108">
    <property type="entry name" value="PROTEIN_KINASE_ST"/>
    <property type="match status" value="1"/>
</dbReference>